<sequence length="47" mass="5392">MTNKLTLKHVFLSVDLVKLCAQKCNSLLKLIEPSDLFITKSRILFDL</sequence>
<dbReference type="AlphaFoldDB" id="F4G2P1"/>
<dbReference type="HOGENOM" id="CLU_3163092_0_0_2"/>
<protein>
    <submittedName>
        <fullName evidence="1">Uncharacterized protein</fullName>
    </submittedName>
</protein>
<reference evidence="1 2" key="1">
    <citation type="journal article" date="2011" name="J. Bacteriol.">
        <title>Complete genome sequence of Metallosphaera cuprina, a metal sulfide-oxidizing archaeon from a hot spring.</title>
        <authorList>
            <person name="Liu L.J."/>
            <person name="You X.Y."/>
            <person name="Zheng H."/>
            <person name="Wang S."/>
            <person name="Jiang C.Y."/>
            <person name="Liu S.J."/>
        </authorList>
    </citation>
    <scope>NUCLEOTIDE SEQUENCE [LARGE SCALE GENOMIC DNA]</scope>
    <source>
        <strain evidence="1 2">Ar-4</strain>
    </source>
</reference>
<dbReference type="KEGG" id="mcn:Mcup_0984"/>
<keyword evidence="2" id="KW-1185">Reference proteome</keyword>
<dbReference type="Proteomes" id="UP000007812">
    <property type="component" value="Chromosome"/>
</dbReference>
<gene>
    <name evidence="1" type="ordered locus">Mcup_0984</name>
</gene>
<proteinExistence type="predicted"/>
<name>F4G2P1_METCR</name>
<organism evidence="1 2">
    <name type="scientific">Metallosphaera cuprina (strain Ar-4)</name>
    <dbReference type="NCBI Taxonomy" id="1006006"/>
    <lineage>
        <taxon>Archaea</taxon>
        <taxon>Thermoproteota</taxon>
        <taxon>Thermoprotei</taxon>
        <taxon>Sulfolobales</taxon>
        <taxon>Sulfolobaceae</taxon>
        <taxon>Metallosphaera</taxon>
    </lineage>
</organism>
<evidence type="ECO:0000313" key="1">
    <source>
        <dbReference type="EMBL" id="AEB95089.1"/>
    </source>
</evidence>
<accession>F4G2P1</accession>
<dbReference type="EMBL" id="CP002656">
    <property type="protein sequence ID" value="AEB95089.1"/>
    <property type="molecule type" value="Genomic_DNA"/>
</dbReference>
<dbReference type="PATRIC" id="fig|1006006.8.peg.976"/>
<evidence type="ECO:0000313" key="2">
    <source>
        <dbReference type="Proteomes" id="UP000007812"/>
    </source>
</evidence>